<dbReference type="GO" id="GO:0016757">
    <property type="term" value="F:glycosyltransferase activity"/>
    <property type="evidence" value="ECO:0007669"/>
    <property type="project" value="UniProtKB-KW"/>
</dbReference>
<dbReference type="InterPro" id="IPR000836">
    <property type="entry name" value="PRTase_dom"/>
</dbReference>
<dbReference type="AlphaFoldDB" id="A0A062V819"/>
<dbReference type="SUPFAM" id="SSF53271">
    <property type="entry name" value="PRTase-like"/>
    <property type="match status" value="1"/>
</dbReference>
<evidence type="ECO:0000259" key="3">
    <source>
        <dbReference type="Pfam" id="PF00156"/>
    </source>
</evidence>
<dbReference type="OrthoDB" id="4952at2157"/>
<evidence type="ECO:0000256" key="1">
    <source>
        <dbReference type="ARBA" id="ARBA00022676"/>
    </source>
</evidence>
<dbReference type="Proteomes" id="UP000027153">
    <property type="component" value="Unassembled WGS sequence"/>
</dbReference>
<dbReference type="CDD" id="cd06223">
    <property type="entry name" value="PRTases_typeI"/>
    <property type="match status" value="1"/>
</dbReference>
<keyword evidence="5" id="KW-1185">Reference proteome</keyword>
<dbReference type="RefSeq" id="WP_048089706.1">
    <property type="nucleotide sequence ID" value="NZ_JMIY01000002.1"/>
</dbReference>
<dbReference type="PANTHER" id="PTHR43363">
    <property type="entry name" value="HYPOXANTHINE PHOSPHORIBOSYLTRANSFERASE"/>
    <property type="match status" value="1"/>
</dbReference>
<comment type="caution">
    <text evidence="4">The sequence shown here is derived from an EMBL/GenBank/DDBJ whole genome shotgun (WGS) entry which is preliminary data.</text>
</comment>
<gene>
    <name evidence="4" type="ORF">ANME2D_01160</name>
</gene>
<evidence type="ECO:0000313" key="5">
    <source>
        <dbReference type="Proteomes" id="UP000027153"/>
    </source>
</evidence>
<keyword evidence="2 4" id="KW-0808">Transferase</keyword>
<dbReference type="Gene3D" id="3.40.50.2020">
    <property type="match status" value="1"/>
</dbReference>
<keyword evidence="1 4" id="KW-0328">Glycosyltransferase</keyword>
<feature type="domain" description="Phosphoribosyltransferase" evidence="3">
    <location>
        <begin position="13"/>
        <end position="151"/>
    </location>
</feature>
<reference evidence="4 5" key="1">
    <citation type="journal article" date="2013" name="Nature">
        <title>Anaerobic oxidation of methane coupled to nitrate reduction in a novel archaeal lineage.</title>
        <authorList>
            <person name="Haroon M.F."/>
            <person name="Hu S."/>
            <person name="Shi Y."/>
            <person name="Imelfort M."/>
            <person name="Keller J."/>
            <person name="Hugenholtz P."/>
            <person name="Yuan Z."/>
            <person name="Tyson G.W."/>
        </authorList>
    </citation>
    <scope>NUCLEOTIDE SEQUENCE [LARGE SCALE GENOMIC DNA]</scope>
    <source>
        <strain evidence="4 5">ANME-2d</strain>
    </source>
</reference>
<protein>
    <submittedName>
        <fullName evidence="4">Putative phosphoribosyltransferase</fullName>
    </submittedName>
</protein>
<name>A0A062V819_9EURY</name>
<accession>A0A062V819</accession>
<proteinExistence type="predicted"/>
<dbReference type="InterPro" id="IPR029057">
    <property type="entry name" value="PRTase-like"/>
</dbReference>
<sequence length="234" mass="26522">MVLPDKFKCVITNWDYIYDLCRHVADDIKSSGYKPDIIIALARGGWFAGRVLCDFLGLNDLTSLKVEHYVGTASAGGGPAIRYPLTNNAAAGKKVLIVDDITDTGKSIVHARDYVTEQNPAEVRTAVLQYLYTSEIRPDYCGEIVQEWAWIVYPWNFIEDMIDIISRLMVKEKLPEWSIEKIRSGLLKYHNIDPISFEIAQPNRMDEILGEMVRRGLLKTKTVSGEKTWSYEGA</sequence>
<dbReference type="Pfam" id="PF00156">
    <property type="entry name" value="Pribosyltran"/>
    <property type="match status" value="1"/>
</dbReference>
<dbReference type="PATRIC" id="fig|1392998.3.peg.1327"/>
<organism evidence="4 5">
    <name type="scientific">Candidatus Methanoperedens nitratireducens</name>
    <dbReference type="NCBI Taxonomy" id="1392998"/>
    <lineage>
        <taxon>Archaea</taxon>
        <taxon>Methanobacteriati</taxon>
        <taxon>Methanobacteriota</taxon>
        <taxon>Stenosarchaea group</taxon>
        <taxon>Methanomicrobia</taxon>
        <taxon>Methanosarcinales</taxon>
        <taxon>ANME-2 cluster</taxon>
        <taxon>Candidatus Methanoperedentaceae</taxon>
        <taxon>Candidatus Methanoperedens</taxon>
    </lineage>
</organism>
<dbReference type="EMBL" id="JMIY01000002">
    <property type="protein sequence ID" value="KCZ72728.1"/>
    <property type="molecule type" value="Genomic_DNA"/>
</dbReference>
<evidence type="ECO:0000256" key="2">
    <source>
        <dbReference type="ARBA" id="ARBA00022679"/>
    </source>
</evidence>
<evidence type="ECO:0000313" key="4">
    <source>
        <dbReference type="EMBL" id="KCZ72728.1"/>
    </source>
</evidence>
<dbReference type="PANTHER" id="PTHR43363:SF2">
    <property type="entry name" value="PHOSPHORIBOSYLTRANSFERASE"/>
    <property type="match status" value="1"/>
</dbReference>